<accession>B2J374</accession>
<evidence type="ECO:0000313" key="2">
    <source>
        <dbReference type="EMBL" id="ACC83524.1"/>
    </source>
</evidence>
<dbReference type="EMBL" id="CP001037">
    <property type="protein sequence ID" value="ACC83524.1"/>
    <property type="molecule type" value="Genomic_DNA"/>
</dbReference>
<dbReference type="EnsemblBacteria" id="ACC83524">
    <property type="protein sequence ID" value="ACC83524"/>
    <property type="gene ID" value="Npun_R5192"/>
</dbReference>
<proteinExistence type="predicted"/>
<dbReference type="AlphaFoldDB" id="B2J374"/>
<protein>
    <submittedName>
        <fullName evidence="2">Uncharacterized protein</fullName>
    </submittedName>
</protein>
<feature type="region of interest" description="Disordered" evidence="1">
    <location>
        <begin position="210"/>
        <end position="237"/>
    </location>
</feature>
<feature type="compositionally biased region" description="Basic and acidic residues" evidence="1">
    <location>
        <begin position="210"/>
        <end position="219"/>
    </location>
</feature>
<dbReference type="PhylomeDB" id="B2J374"/>
<reference evidence="3" key="1">
    <citation type="submission" date="2008-04" db="EMBL/GenBank/DDBJ databases">
        <title>Complete sequence of chromosome of Nostoc punctiforme ATCC 29133.</title>
        <authorList>
            <consortium name="US DOE Joint Genome Institute"/>
            <person name="Copeland A."/>
            <person name="Lucas S."/>
            <person name="Lapidus A."/>
            <person name="Glavina del Rio T."/>
            <person name="Dalin E."/>
            <person name="Tice H."/>
            <person name="Pitluck S."/>
            <person name="Chain P."/>
            <person name="Malfatti S."/>
            <person name="Shin M."/>
            <person name="Vergez L."/>
            <person name="Schmutz J."/>
            <person name="Larimer F."/>
            <person name="Land M."/>
            <person name="Hauser L."/>
            <person name="Kyrpides N."/>
            <person name="Kim E."/>
            <person name="Meeks J.C."/>
            <person name="Elhai J."/>
            <person name="Campbell E.L."/>
            <person name="Thiel T."/>
            <person name="Longmire J."/>
            <person name="Potts M."/>
            <person name="Atlas R."/>
        </authorList>
    </citation>
    <scope>NUCLEOTIDE SEQUENCE [LARGE SCALE GENOMIC DNA]</scope>
    <source>
        <strain evidence="3">ATCC 29133 / PCC 73102</strain>
    </source>
</reference>
<gene>
    <name evidence="2" type="ordered locus">Npun_R5192</name>
</gene>
<dbReference type="HOGENOM" id="CLU_009015_0_0_3"/>
<evidence type="ECO:0000313" key="3">
    <source>
        <dbReference type="Proteomes" id="UP000001191"/>
    </source>
</evidence>
<organism evidence="2 3">
    <name type="scientific">Nostoc punctiforme (strain ATCC 29133 / PCC 73102)</name>
    <dbReference type="NCBI Taxonomy" id="63737"/>
    <lineage>
        <taxon>Bacteria</taxon>
        <taxon>Bacillati</taxon>
        <taxon>Cyanobacteriota</taxon>
        <taxon>Cyanophyceae</taxon>
        <taxon>Nostocales</taxon>
        <taxon>Nostocaceae</taxon>
        <taxon>Nostoc</taxon>
    </lineage>
</organism>
<sequence length="1072" mass="118745">MRFKKNLKRIISCFLSSTILFKIILVQFSAIALQLDSQDYISLNAEKNINADDNSSLILKFDKLNNVQSKALLKKSLENTISNLQKSKQLPEVTRIESISKDHIIASDNSSLKPDKVANPQNKTLLKATLKDASSNLQEIKSLSEVTKVELIPKSQANISDNISPNPDKVDNLQSKALLKQTLKDANSNLQKTKQLSEFTIADVIPIEEYKVEPPKPSDEGEEETESKPNTTKPYTPTQQILIEKLRSSKKQQQAKQKEIILDALTFSANKYPWIVNPTDNLTFSTQLFKPNEDENYIDTDLSIRFSGDNQIVDKFTYAKFPKDEQFYWVTDNNKIVVETKGYQAGIIYQGRQTNTYITQNVTSQQAFWGLQSLFSIPTDFQNLTGEVDTQNLSITSIAGQLVNPEGVPAGRVTINSGIDLNAPNVTVLRNPIPNIGSGSTLSVDGGQALFQALDAINAPKILQSFPTTNIQPLLDGGNVQLQEGQIIPKSALEAAGIFWGDILTGEGFGFNAPVSSFPGIKVAQLGKFDNFDLLNVAVNPFLSQSEKDFHYLNSLQWLSLGRRDPVFETLSQTQESSDWHRLYVSHPHNRSLIQYDPVAIKATYSNIFSAPGLSITAKFSDTSIDAIQSVNSTLGLLLGRVFESIKIDNIQQGLEEAREKFKNGEGFTPLNTSATAEQRRQINNRLNRTLSYANASSGLEQVSGTYTFPSQVTPQNSNILQIRAGNHKRAVQFLERDISILEEGNTFFSDLRLSNEKFGPLTYIGIPIPLNNTSINPINESSAVEVILTNPQGGQFVQQFNSADTTIVPLQVRAADLAFDYMELTRVDKIGVNFNNFNGYLSLPTVELLAAGSSGNFNYSANLGTWFNVDANSAPGVSNNNLGIEEPTLGIYTNILLNYIKTDVRLNSAKKPVAVNTHVPYLKIDWNSASNKNNPFTTFLSYLYQHQERNFGFSLAPGIAFIEDNSNGEFLGLFNGEFGTSHGLNLKANLEMGKEFFFEFQGLQKVSTNISAGAYLKNYSVNNLGLSSRVSGFNYGLIVRHNFPDNSVFIETQIGTGENGFDLKLQGGYRF</sequence>
<keyword evidence="3" id="KW-1185">Reference proteome</keyword>
<dbReference type="Proteomes" id="UP000001191">
    <property type="component" value="Chromosome"/>
</dbReference>
<dbReference type="eggNOG" id="ENOG502Z98P">
    <property type="taxonomic scope" value="Bacteria"/>
</dbReference>
<evidence type="ECO:0000256" key="1">
    <source>
        <dbReference type="SAM" id="MobiDB-lite"/>
    </source>
</evidence>
<name>B2J374_NOSP7</name>
<reference evidence="2 3" key="2">
    <citation type="journal article" date="2013" name="Plant Physiol.">
        <title>A Nostoc punctiforme Sugar Transporter Necessary to Establish a Cyanobacterium-Plant Symbiosis.</title>
        <authorList>
            <person name="Ekman M."/>
            <person name="Picossi S."/>
            <person name="Campbell E.L."/>
            <person name="Meeks J.C."/>
            <person name="Flores E."/>
        </authorList>
    </citation>
    <scope>NUCLEOTIDE SEQUENCE [LARGE SCALE GENOMIC DNA]</scope>
    <source>
        <strain evidence="3">ATCC 29133 / PCC 73102</strain>
    </source>
</reference>
<dbReference type="KEGG" id="npu:Npun_R5192"/>
<feature type="compositionally biased region" description="Polar residues" evidence="1">
    <location>
        <begin position="228"/>
        <end position="237"/>
    </location>
</feature>